<evidence type="ECO:0000256" key="16">
    <source>
        <dbReference type="SAM" id="Phobius"/>
    </source>
</evidence>
<evidence type="ECO:0000256" key="15">
    <source>
        <dbReference type="PROSITE-ProRule" id="PRU00175"/>
    </source>
</evidence>
<gene>
    <name evidence="19" type="ORF">VFH_VI178440</name>
</gene>
<evidence type="ECO:0000256" key="6">
    <source>
        <dbReference type="ARBA" id="ARBA00022692"/>
    </source>
</evidence>
<dbReference type="PANTHER" id="PTHR46279:SF31">
    <property type="entry name" value="RING-H2 FINGER PROTEIN ATL20-LIKE ISOFORM X1"/>
    <property type="match status" value="1"/>
</dbReference>
<evidence type="ECO:0000256" key="1">
    <source>
        <dbReference type="ARBA" id="ARBA00000900"/>
    </source>
</evidence>
<dbReference type="GO" id="GO:0016020">
    <property type="term" value="C:membrane"/>
    <property type="evidence" value="ECO:0007669"/>
    <property type="project" value="UniProtKB-SubCell"/>
</dbReference>
<keyword evidence="13 16" id="KW-0472">Membrane</keyword>
<dbReference type="EC" id="2.3.2.27" evidence="4"/>
<evidence type="ECO:0000256" key="17">
    <source>
        <dbReference type="SAM" id="SignalP"/>
    </source>
</evidence>
<keyword evidence="5" id="KW-0808">Transferase</keyword>
<dbReference type="Pfam" id="PF13639">
    <property type="entry name" value="zf-RING_2"/>
    <property type="match status" value="1"/>
</dbReference>
<evidence type="ECO:0000256" key="11">
    <source>
        <dbReference type="ARBA" id="ARBA00022833"/>
    </source>
</evidence>
<keyword evidence="20" id="KW-1185">Reference proteome</keyword>
<name>A0AAV1BAR8_VICFA</name>
<dbReference type="InterPro" id="IPR013083">
    <property type="entry name" value="Znf_RING/FYVE/PHD"/>
</dbReference>
<sequence>MASSTLTPLIFYIFIILHLQASKAKQTICNTLSCGDIDITFPFGLKQSTNQIQNPYCSYYPNPSFQLSCNKQTQTILNLPKTDNLIINNIDYKVQTIKVNDPKGCLPKRYLENNFNLSGSPFKLNPQIYSSDEEEHDSDMLVFVSWGEPIEDTTLSETCEVISRGLVPLRWMDLTMWPFWVDLNHDVELVWNKPGCEKCALNGQVCGFSMSDDKINGLQVECFPNPSNRGLSTSAKYSISIGLGLPGLLCLVIIFCFIRGKMRRISPHNQRSSNHPSSTISLEPLPSFVTGLDGATIEKYPKILIGESGRLLKPSDNTCSICLSEYEPKETLRSIPECNHYFHAACIDEWLKMNGTCPICRNSPEAYSSTTPFFSSLLLSPNSSPLTSSR</sequence>
<evidence type="ECO:0000256" key="14">
    <source>
        <dbReference type="ARBA" id="ARBA00024209"/>
    </source>
</evidence>
<keyword evidence="11" id="KW-0862">Zinc</keyword>
<dbReference type="EMBL" id="OX451741">
    <property type="protein sequence ID" value="CAI8619586.1"/>
    <property type="molecule type" value="Genomic_DNA"/>
</dbReference>
<dbReference type="InterPro" id="IPR046948">
    <property type="entry name" value="ATL20-22-like"/>
</dbReference>
<organism evidence="19 20">
    <name type="scientific">Vicia faba</name>
    <name type="common">Broad bean</name>
    <name type="synonym">Faba vulgaris</name>
    <dbReference type="NCBI Taxonomy" id="3906"/>
    <lineage>
        <taxon>Eukaryota</taxon>
        <taxon>Viridiplantae</taxon>
        <taxon>Streptophyta</taxon>
        <taxon>Embryophyta</taxon>
        <taxon>Tracheophyta</taxon>
        <taxon>Spermatophyta</taxon>
        <taxon>Magnoliopsida</taxon>
        <taxon>eudicotyledons</taxon>
        <taxon>Gunneridae</taxon>
        <taxon>Pentapetalae</taxon>
        <taxon>rosids</taxon>
        <taxon>fabids</taxon>
        <taxon>Fabales</taxon>
        <taxon>Fabaceae</taxon>
        <taxon>Papilionoideae</taxon>
        <taxon>50 kb inversion clade</taxon>
        <taxon>NPAAA clade</taxon>
        <taxon>Hologalegina</taxon>
        <taxon>IRL clade</taxon>
        <taxon>Fabeae</taxon>
        <taxon>Vicia</taxon>
    </lineage>
</organism>
<evidence type="ECO:0000256" key="13">
    <source>
        <dbReference type="ARBA" id="ARBA00023136"/>
    </source>
</evidence>
<evidence type="ECO:0000259" key="18">
    <source>
        <dbReference type="PROSITE" id="PS50089"/>
    </source>
</evidence>
<comment type="subcellular location">
    <subcellularLocation>
        <location evidence="2">Membrane</location>
        <topology evidence="2">Single-pass membrane protein</topology>
    </subcellularLocation>
</comment>
<dbReference type="PANTHER" id="PTHR46279">
    <property type="entry name" value="RING/U-BOX SUPERFAMILY PROTEIN"/>
    <property type="match status" value="1"/>
</dbReference>
<feature type="domain" description="RING-type" evidence="18">
    <location>
        <begin position="319"/>
        <end position="361"/>
    </location>
</feature>
<dbReference type="Pfam" id="PF13947">
    <property type="entry name" value="GUB_WAK_bind"/>
    <property type="match status" value="1"/>
</dbReference>
<evidence type="ECO:0000313" key="20">
    <source>
        <dbReference type="Proteomes" id="UP001157006"/>
    </source>
</evidence>
<dbReference type="Proteomes" id="UP001157006">
    <property type="component" value="Chromosome 6"/>
</dbReference>
<reference evidence="19 20" key="1">
    <citation type="submission" date="2023-01" db="EMBL/GenBank/DDBJ databases">
        <authorList>
            <person name="Kreplak J."/>
        </authorList>
    </citation>
    <scope>NUCLEOTIDE SEQUENCE [LARGE SCALE GENOMIC DNA]</scope>
</reference>
<dbReference type="SMART" id="SM00184">
    <property type="entry name" value="RING"/>
    <property type="match status" value="1"/>
</dbReference>
<dbReference type="AlphaFoldDB" id="A0AAV1BAR8"/>
<dbReference type="CDD" id="cd16461">
    <property type="entry name" value="RING-H2_EL5-like"/>
    <property type="match status" value="1"/>
</dbReference>
<evidence type="ECO:0000256" key="3">
    <source>
        <dbReference type="ARBA" id="ARBA00004906"/>
    </source>
</evidence>
<keyword evidence="7" id="KW-0479">Metal-binding</keyword>
<accession>A0AAV1BAR8</accession>
<comment type="catalytic activity">
    <reaction evidence="1">
        <text>S-ubiquitinyl-[E2 ubiquitin-conjugating enzyme]-L-cysteine + [acceptor protein]-L-lysine = [E2 ubiquitin-conjugating enzyme]-L-cysteine + N(6)-ubiquitinyl-[acceptor protein]-L-lysine.</text>
        <dbReference type="EC" id="2.3.2.27"/>
    </reaction>
</comment>
<keyword evidence="9 15" id="KW-0863">Zinc-finger</keyword>
<evidence type="ECO:0000256" key="10">
    <source>
        <dbReference type="ARBA" id="ARBA00022786"/>
    </source>
</evidence>
<keyword evidence="12 16" id="KW-1133">Transmembrane helix</keyword>
<keyword evidence="6 16" id="KW-0812">Transmembrane</keyword>
<evidence type="ECO:0000256" key="12">
    <source>
        <dbReference type="ARBA" id="ARBA00022989"/>
    </source>
</evidence>
<dbReference type="PROSITE" id="PS50089">
    <property type="entry name" value="ZF_RING_2"/>
    <property type="match status" value="1"/>
</dbReference>
<evidence type="ECO:0000256" key="4">
    <source>
        <dbReference type="ARBA" id="ARBA00012483"/>
    </source>
</evidence>
<evidence type="ECO:0000256" key="9">
    <source>
        <dbReference type="ARBA" id="ARBA00022771"/>
    </source>
</evidence>
<evidence type="ECO:0000313" key="19">
    <source>
        <dbReference type="EMBL" id="CAI8619586.1"/>
    </source>
</evidence>
<proteinExistence type="inferred from homology"/>
<dbReference type="InterPro" id="IPR001841">
    <property type="entry name" value="Znf_RING"/>
</dbReference>
<dbReference type="GO" id="GO:0030247">
    <property type="term" value="F:polysaccharide binding"/>
    <property type="evidence" value="ECO:0007669"/>
    <property type="project" value="InterPro"/>
</dbReference>
<comment type="pathway">
    <text evidence="3">Protein modification; protein ubiquitination.</text>
</comment>
<dbReference type="InterPro" id="IPR025287">
    <property type="entry name" value="WAK_GUB"/>
</dbReference>
<feature type="chain" id="PRO_5044021492" description="RING-type E3 ubiquitin transferase" evidence="17">
    <location>
        <begin position="25"/>
        <end position="390"/>
    </location>
</feature>
<evidence type="ECO:0000256" key="5">
    <source>
        <dbReference type="ARBA" id="ARBA00022679"/>
    </source>
</evidence>
<dbReference type="GO" id="GO:0008270">
    <property type="term" value="F:zinc ion binding"/>
    <property type="evidence" value="ECO:0007669"/>
    <property type="project" value="UniProtKB-KW"/>
</dbReference>
<feature type="transmembrane region" description="Helical" evidence="16">
    <location>
        <begin position="237"/>
        <end position="258"/>
    </location>
</feature>
<keyword evidence="10" id="KW-0833">Ubl conjugation pathway</keyword>
<dbReference type="GO" id="GO:0061630">
    <property type="term" value="F:ubiquitin protein ligase activity"/>
    <property type="evidence" value="ECO:0007669"/>
    <property type="project" value="UniProtKB-EC"/>
</dbReference>
<protein>
    <recommendedName>
        <fullName evidence="4">RING-type E3 ubiquitin transferase</fullName>
        <ecNumber evidence="4">2.3.2.27</ecNumber>
    </recommendedName>
</protein>
<evidence type="ECO:0000256" key="2">
    <source>
        <dbReference type="ARBA" id="ARBA00004167"/>
    </source>
</evidence>
<evidence type="ECO:0000256" key="8">
    <source>
        <dbReference type="ARBA" id="ARBA00022729"/>
    </source>
</evidence>
<feature type="signal peptide" evidence="17">
    <location>
        <begin position="1"/>
        <end position="24"/>
    </location>
</feature>
<comment type="similarity">
    <text evidence="14">Belongs to the RING-type zinc finger family. ATL subfamily.</text>
</comment>
<keyword evidence="8 17" id="KW-0732">Signal</keyword>
<evidence type="ECO:0000256" key="7">
    <source>
        <dbReference type="ARBA" id="ARBA00022723"/>
    </source>
</evidence>
<dbReference type="Gene3D" id="3.30.40.10">
    <property type="entry name" value="Zinc/RING finger domain, C3HC4 (zinc finger)"/>
    <property type="match status" value="1"/>
</dbReference>
<dbReference type="SUPFAM" id="SSF57850">
    <property type="entry name" value="RING/U-box"/>
    <property type="match status" value="1"/>
</dbReference>